<gene>
    <name evidence="3" type="ORF">BBK82_42610</name>
</gene>
<keyword evidence="1" id="KW-0808">Transferase</keyword>
<dbReference type="STRING" id="1586287.BBK82_42610"/>
<evidence type="ECO:0000313" key="3">
    <source>
        <dbReference type="EMBL" id="ANZ41654.1"/>
    </source>
</evidence>
<dbReference type="Pfam" id="PF00534">
    <property type="entry name" value="Glycos_transf_1"/>
    <property type="match status" value="1"/>
</dbReference>
<dbReference type="RefSeq" id="WP_065919989.1">
    <property type="nucleotide sequence ID" value="NZ_CP016793.1"/>
</dbReference>
<dbReference type="SUPFAM" id="SSF53756">
    <property type="entry name" value="UDP-Glycosyltransferase/glycogen phosphorylase"/>
    <property type="match status" value="1"/>
</dbReference>
<dbReference type="PANTHER" id="PTHR12526:SF635">
    <property type="entry name" value="GLYCOSYL TRANSFERASE GROUP 1"/>
    <property type="match status" value="1"/>
</dbReference>
<dbReference type="Gene3D" id="3.40.50.2000">
    <property type="entry name" value="Glycogen Phosphorylase B"/>
    <property type="match status" value="2"/>
</dbReference>
<dbReference type="GO" id="GO:0016757">
    <property type="term" value="F:glycosyltransferase activity"/>
    <property type="evidence" value="ECO:0007669"/>
    <property type="project" value="InterPro"/>
</dbReference>
<protein>
    <recommendedName>
        <fullName evidence="2">Glycosyl transferase family 1 domain-containing protein</fullName>
    </recommendedName>
</protein>
<dbReference type="PANTHER" id="PTHR12526">
    <property type="entry name" value="GLYCOSYLTRANSFERASE"/>
    <property type="match status" value="1"/>
</dbReference>
<keyword evidence="4" id="KW-1185">Reference proteome</keyword>
<dbReference type="Proteomes" id="UP000093053">
    <property type="component" value="Chromosome"/>
</dbReference>
<feature type="domain" description="Glycosyl transferase family 1" evidence="2">
    <location>
        <begin position="3"/>
        <end position="99"/>
    </location>
</feature>
<proteinExistence type="predicted"/>
<evidence type="ECO:0000259" key="2">
    <source>
        <dbReference type="Pfam" id="PF00534"/>
    </source>
</evidence>
<organism evidence="3 4">
    <name type="scientific">Lentzea guizhouensis</name>
    <dbReference type="NCBI Taxonomy" id="1586287"/>
    <lineage>
        <taxon>Bacteria</taxon>
        <taxon>Bacillati</taxon>
        <taxon>Actinomycetota</taxon>
        <taxon>Actinomycetes</taxon>
        <taxon>Pseudonocardiales</taxon>
        <taxon>Pseudonocardiaceae</taxon>
        <taxon>Lentzea</taxon>
    </lineage>
</organism>
<reference evidence="3 4" key="1">
    <citation type="submission" date="2016-07" db="EMBL/GenBank/DDBJ databases">
        <title>Complete genome sequence of the Lentzea guizhouensis DHS C013.</title>
        <authorList>
            <person name="Cao C."/>
        </authorList>
    </citation>
    <scope>NUCLEOTIDE SEQUENCE [LARGE SCALE GENOMIC DNA]</scope>
    <source>
        <strain evidence="3 4">DHS C013</strain>
    </source>
</reference>
<accession>A0A1B2HV94</accession>
<dbReference type="EMBL" id="CP016793">
    <property type="protein sequence ID" value="ANZ41654.1"/>
    <property type="molecule type" value="Genomic_DNA"/>
</dbReference>
<dbReference type="KEGG" id="led:BBK82_42610"/>
<dbReference type="AlphaFoldDB" id="A0A1B2HV94"/>
<name>A0A1B2HV94_9PSEU</name>
<sequence length="138" mass="14655">MADRVVLVPRWAHDDLPALLRSADLVLCVGGPALAGTLPLEAMACGPAVVTAAESPADTVADGVTGCHVLSQHPPEVALAVRQLLADRTRRQSHGVAGRDRVLACYSWDHVAADALRLYERARMPAVTTPVRHRAAAR</sequence>
<dbReference type="InterPro" id="IPR001296">
    <property type="entry name" value="Glyco_trans_1"/>
</dbReference>
<dbReference type="OrthoDB" id="9810929at2"/>
<evidence type="ECO:0000313" key="4">
    <source>
        <dbReference type="Proteomes" id="UP000093053"/>
    </source>
</evidence>
<evidence type="ECO:0000256" key="1">
    <source>
        <dbReference type="ARBA" id="ARBA00022679"/>
    </source>
</evidence>